<proteinExistence type="predicted"/>
<comment type="caution">
    <text evidence="1">The sequence shown here is derived from an EMBL/GenBank/DDBJ whole genome shotgun (WGS) entry which is preliminary data.</text>
</comment>
<protein>
    <submittedName>
        <fullName evidence="1">Uncharacterized protein</fullName>
    </submittedName>
</protein>
<dbReference type="Proteomes" id="UP000794436">
    <property type="component" value="Unassembled WGS sequence"/>
</dbReference>
<name>A0A8K1CE20_PYTOL</name>
<evidence type="ECO:0000313" key="1">
    <source>
        <dbReference type="EMBL" id="TMW61339.1"/>
    </source>
</evidence>
<dbReference type="AlphaFoldDB" id="A0A8K1CE20"/>
<dbReference type="EMBL" id="SPLM01000076">
    <property type="protein sequence ID" value="TMW61339.1"/>
    <property type="molecule type" value="Genomic_DNA"/>
</dbReference>
<dbReference type="OrthoDB" id="157301at2759"/>
<keyword evidence="2" id="KW-1185">Reference proteome</keyword>
<sequence>MSSDEGVQITPLRAADGRGWILEGKTRQADDLKKEYHREAMAAFRLRKKASVEDMQAMRAYLERQLQQRLELRRAILLSGFAEEYGDDVDERFLRFQDAFCALVDEAELYRADNVKLQEQIESHTRLRLLLHFELGLVRLPEEDSSPSSDGGSSPSPELRGFFTYFMEHEPPFYYEPFTQQECDAIVDTGLQVALDLLSAFDNKEHGMQEAHCLGWRAQRSLQRIDIGMGTEGDGPAVSRVRFTKSIQCRKENTESTMESLVNFAWEVTTTPKLYARIHRTLLISHPLQSMGDDREILMRNTPDPTGAVNIRYFNLIERVKDTTTEGHPRTTIHMLIADSPRHQQLRELDQREDVLWMTEGSGFISFTQTSDESIEIDFSHVAVCMNEMQAQYFLVELGAMLIRWENLVMPPRLLRFD</sequence>
<evidence type="ECO:0000313" key="2">
    <source>
        <dbReference type="Proteomes" id="UP000794436"/>
    </source>
</evidence>
<organism evidence="1 2">
    <name type="scientific">Pythium oligandrum</name>
    <name type="common">Mycoparasitic fungus</name>
    <dbReference type="NCBI Taxonomy" id="41045"/>
    <lineage>
        <taxon>Eukaryota</taxon>
        <taxon>Sar</taxon>
        <taxon>Stramenopiles</taxon>
        <taxon>Oomycota</taxon>
        <taxon>Peronosporomycetes</taxon>
        <taxon>Pythiales</taxon>
        <taxon>Pythiaceae</taxon>
        <taxon>Pythium</taxon>
    </lineage>
</organism>
<accession>A0A8K1CE20</accession>
<reference evidence="1" key="1">
    <citation type="submission" date="2019-03" db="EMBL/GenBank/DDBJ databases">
        <title>Long read genome sequence of the mycoparasitic Pythium oligandrum ATCC 38472 isolated from sugarbeet rhizosphere.</title>
        <authorList>
            <person name="Gaulin E."/>
        </authorList>
    </citation>
    <scope>NUCLEOTIDE SEQUENCE</scope>
    <source>
        <strain evidence="1">ATCC 38472_TT</strain>
    </source>
</reference>
<gene>
    <name evidence="1" type="ORF">Poli38472_012530</name>
</gene>